<protein>
    <recommendedName>
        <fullName evidence="3">N-acetyltransferase domain-containing protein</fullName>
    </recommendedName>
</protein>
<dbReference type="InterPro" id="IPR000182">
    <property type="entry name" value="GNAT_dom"/>
</dbReference>
<dbReference type="STRING" id="5786.F0ZX46"/>
<dbReference type="InterPro" id="IPR016181">
    <property type="entry name" value="Acyl_CoA_acyltransferase"/>
</dbReference>
<keyword evidence="5" id="KW-1185">Reference proteome</keyword>
<dbReference type="SUPFAM" id="SSF55729">
    <property type="entry name" value="Acyl-CoA N-acyltransferases (Nat)"/>
    <property type="match status" value="1"/>
</dbReference>
<evidence type="ECO:0000256" key="1">
    <source>
        <dbReference type="ARBA" id="ARBA00022679"/>
    </source>
</evidence>
<dbReference type="PANTHER" id="PTHR10545:SF29">
    <property type="entry name" value="GH14572P-RELATED"/>
    <property type="match status" value="1"/>
</dbReference>
<dbReference type="EMBL" id="GL871251">
    <property type="protein sequence ID" value="EGC31479.1"/>
    <property type="molecule type" value="Genomic_DNA"/>
</dbReference>
<dbReference type="PROSITE" id="PS51186">
    <property type="entry name" value="GNAT"/>
    <property type="match status" value="1"/>
</dbReference>
<dbReference type="AlphaFoldDB" id="F0ZX46"/>
<organism evidence="4 5">
    <name type="scientific">Dictyostelium purpureum</name>
    <name type="common">Slime mold</name>
    <dbReference type="NCBI Taxonomy" id="5786"/>
    <lineage>
        <taxon>Eukaryota</taxon>
        <taxon>Amoebozoa</taxon>
        <taxon>Evosea</taxon>
        <taxon>Eumycetozoa</taxon>
        <taxon>Dictyostelia</taxon>
        <taxon>Dictyosteliales</taxon>
        <taxon>Dictyosteliaceae</taxon>
        <taxon>Dictyostelium</taxon>
    </lineage>
</organism>
<dbReference type="KEGG" id="dpp:DICPUDRAFT_82640"/>
<dbReference type="InParanoid" id="F0ZX46"/>
<dbReference type="OrthoDB" id="7305308at2759"/>
<name>F0ZX46_DICPU</name>
<sequence>MQANEYSFFIKPATIEDLPIVYKQILELVEYQNYTPKYKEPIQNLEKYAFGKDKIIHIYCGWLVPFDNPKEGVIVGYTIHFLNFSTFYLRPGIYLEDIYVKDEYRGCGYGKKMLLNLCKIAKENNYTYVELQVLESNKSSIQFYELLKGKPVNGWIQYRLENDGFEKYLKDN</sequence>
<dbReference type="FunCoup" id="F0ZX46">
    <property type="interactions" value="2"/>
</dbReference>
<dbReference type="GO" id="GO:0008080">
    <property type="term" value="F:N-acetyltransferase activity"/>
    <property type="evidence" value="ECO:0000318"/>
    <property type="project" value="GO_Central"/>
</dbReference>
<dbReference type="eggNOG" id="KOG3216">
    <property type="taxonomic scope" value="Eukaryota"/>
</dbReference>
<evidence type="ECO:0000259" key="3">
    <source>
        <dbReference type="PROSITE" id="PS51186"/>
    </source>
</evidence>
<dbReference type="InterPro" id="IPR051016">
    <property type="entry name" value="Diverse_Substrate_AcTransf"/>
</dbReference>
<dbReference type="Proteomes" id="UP000001064">
    <property type="component" value="Unassembled WGS sequence"/>
</dbReference>
<evidence type="ECO:0000313" key="4">
    <source>
        <dbReference type="EMBL" id="EGC31479.1"/>
    </source>
</evidence>
<evidence type="ECO:0000256" key="2">
    <source>
        <dbReference type="ARBA" id="ARBA00023315"/>
    </source>
</evidence>
<evidence type="ECO:0000313" key="5">
    <source>
        <dbReference type="Proteomes" id="UP000001064"/>
    </source>
</evidence>
<dbReference type="Gene3D" id="3.40.630.30">
    <property type="match status" value="1"/>
</dbReference>
<accession>F0ZX46</accession>
<feature type="domain" description="N-acetyltransferase" evidence="3">
    <location>
        <begin position="8"/>
        <end position="172"/>
    </location>
</feature>
<keyword evidence="1" id="KW-0808">Transferase</keyword>
<keyword evidence="2" id="KW-0012">Acyltransferase</keyword>
<gene>
    <name evidence="4" type="ORF">DICPUDRAFT_82640</name>
</gene>
<dbReference type="CDD" id="cd04301">
    <property type="entry name" value="NAT_SF"/>
    <property type="match status" value="1"/>
</dbReference>
<reference evidence="5" key="1">
    <citation type="journal article" date="2011" name="Genome Biol.">
        <title>Comparative genomics of the social amoebae Dictyostelium discoideum and Dictyostelium purpureum.</title>
        <authorList>
            <consortium name="US DOE Joint Genome Institute (JGI-PGF)"/>
            <person name="Sucgang R."/>
            <person name="Kuo A."/>
            <person name="Tian X."/>
            <person name="Salerno W."/>
            <person name="Parikh A."/>
            <person name="Feasley C.L."/>
            <person name="Dalin E."/>
            <person name="Tu H."/>
            <person name="Huang E."/>
            <person name="Barry K."/>
            <person name="Lindquist E."/>
            <person name="Shapiro H."/>
            <person name="Bruce D."/>
            <person name="Schmutz J."/>
            <person name="Salamov A."/>
            <person name="Fey P."/>
            <person name="Gaudet P."/>
            <person name="Anjard C."/>
            <person name="Babu M.M."/>
            <person name="Basu S."/>
            <person name="Bushmanova Y."/>
            <person name="van der Wel H."/>
            <person name="Katoh-Kurasawa M."/>
            <person name="Dinh C."/>
            <person name="Coutinho P.M."/>
            <person name="Saito T."/>
            <person name="Elias M."/>
            <person name="Schaap P."/>
            <person name="Kay R.R."/>
            <person name="Henrissat B."/>
            <person name="Eichinger L."/>
            <person name="Rivero F."/>
            <person name="Putnam N.H."/>
            <person name="West C.M."/>
            <person name="Loomis W.F."/>
            <person name="Chisholm R.L."/>
            <person name="Shaulsky G."/>
            <person name="Strassmann J.E."/>
            <person name="Queller D.C."/>
            <person name="Kuspa A."/>
            <person name="Grigoriev I.V."/>
        </authorList>
    </citation>
    <scope>NUCLEOTIDE SEQUENCE [LARGE SCALE GENOMIC DNA]</scope>
    <source>
        <strain evidence="5">QSDP1</strain>
    </source>
</reference>
<dbReference type="RefSeq" id="XP_003291984.1">
    <property type="nucleotide sequence ID" value="XM_003291936.1"/>
</dbReference>
<proteinExistence type="predicted"/>
<dbReference type="PANTHER" id="PTHR10545">
    <property type="entry name" value="DIAMINE N-ACETYLTRANSFERASE"/>
    <property type="match status" value="1"/>
</dbReference>
<dbReference type="VEuPathDB" id="AmoebaDB:DICPUDRAFT_82640"/>
<dbReference type="FunFam" id="3.40.630.30:FF:000280">
    <property type="entry name" value="Diamine acetyltransferase"/>
    <property type="match status" value="1"/>
</dbReference>
<dbReference type="GeneID" id="10505732"/>
<dbReference type="Pfam" id="PF00583">
    <property type="entry name" value="Acetyltransf_1"/>
    <property type="match status" value="1"/>
</dbReference>
<dbReference type="OMA" id="WQFYRVE"/>